<feature type="compositionally biased region" description="Low complexity" evidence="1">
    <location>
        <begin position="559"/>
        <end position="572"/>
    </location>
</feature>
<sequence length="660" mass="71094">MQYSPPLLPDRYNGTWIRFVDTYCSDLGFTPDPDTTVERFTVETSMATKMTIDTSDAKPRNPVLSPVSPRDPASSYVSAIFGHANNSMATIDIVPPKSAYLRHEDYLKERCWPTGVSIPIDSGFDLKARSSLHPELKRQDSMESICTVSTQSSFDDNLDDPQLIVTKRIPETTFSENDLVSTTPHNALAKSILLISTDKNILQDDMELEASTAYSPAISSNTETFDMAFYDISRTPSTASVGTHTMRSEVSVSPLLSSQADDVSGGKHVEGEEAEEDDDESSGGLVDMSLSSTCNNDTIAIVSDGNPEETGASQGSRISKDDDISENASGARMTIENNSTTEIDHSSKDGGDTKGHDSHNGHMSISRRFKTILQRDRSLSSPPRSQLSANLFSPPSFSSTTSSSSSSIAIVDSRVKATASENVTSAQDDSVARHIKASASLSLQPAAASVLSGGDHQPSDTENGPASSYTGQKAAHHNSLRRIFSKAHVRHSIFGSVVKRYNEDGYSTDSCTASPPDSPQSPSYVDKDADNDNDEQPSGAEQVEKTQNSHKEDSHHHALLSSPSSTSISKSLLKQTKRRFSLHLRQPSKGSDASTVAASSPLVPKAGPRPNRSSSSPHKDDDTVAAKDNNGAAHSHRNVLINRVPSIAFNPFKAKRSEKA</sequence>
<comment type="caution">
    <text evidence="2">The sequence shown here is derived from an EMBL/GenBank/DDBJ whole genome shotgun (WGS) entry which is preliminary data.</text>
</comment>
<keyword evidence="3" id="KW-1185">Reference proteome</keyword>
<dbReference type="EMBL" id="JANBPU010000033">
    <property type="protein sequence ID" value="KAJ1919061.1"/>
    <property type="molecule type" value="Genomic_DNA"/>
</dbReference>
<dbReference type="AlphaFoldDB" id="A0A9W8A1Q4"/>
<proteinExistence type="predicted"/>
<evidence type="ECO:0000313" key="2">
    <source>
        <dbReference type="EMBL" id="KAJ1919061.1"/>
    </source>
</evidence>
<feature type="compositionally biased region" description="Polar residues" evidence="1">
    <location>
        <begin position="238"/>
        <end position="261"/>
    </location>
</feature>
<evidence type="ECO:0000256" key="1">
    <source>
        <dbReference type="SAM" id="MobiDB-lite"/>
    </source>
</evidence>
<feature type="compositionally biased region" description="Acidic residues" evidence="1">
    <location>
        <begin position="272"/>
        <end position="281"/>
    </location>
</feature>
<feature type="region of interest" description="Disordered" evidence="1">
    <location>
        <begin position="447"/>
        <end position="475"/>
    </location>
</feature>
<feature type="compositionally biased region" description="Polar residues" evidence="1">
    <location>
        <begin position="588"/>
        <end position="598"/>
    </location>
</feature>
<accession>A0A9W8A1Q4</accession>
<feature type="compositionally biased region" description="Polar residues" evidence="1">
    <location>
        <begin position="289"/>
        <end position="298"/>
    </location>
</feature>
<protein>
    <submittedName>
        <fullName evidence="2">Uncharacterized protein</fullName>
    </submittedName>
</protein>
<gene>
    <name evidence="2" type="ORF">H4219_002215</name>
</gene>
<feature type="compositionally biased region" description="Polar residues" evidence="1">
    <location>
        <begin position="505"/>
        <end position="523"/>
    </location>
</feature>
<evidence type="ECO:0000313" key="3">
    <source>
        <dbReference type="Proteomes" id="UP001150538"/>
    </source>
</evidence>
<feature type="compositionally biased region" description="Low complexity" evidence="1">
    <location>
        <begin position="379"/>
        <end position="405"/>
    </location>
</feature>
<dbReference type="Proteomes" id="UP001150538">
    <property type="component" value="Unassembled WGS sequence"/>
</dbReference>
<reference evidence="2" key="1">
    <citation type="submission" date="2022-07" db="EMBL/GenBank/DDBJ databases">
        <title>Phylogenomic reconstructions and comparative analyses of Kickxellomycotina fungi.</title>
        <authorList>
            <person name="Reynolds N.K."/>
            <person name="Stajich J.E."/>
            <person name="Barry K."/>
            <person name="Grigoriev I.V."/>
            <person name="Crous P."/>
            <person name="Smith M.E."/>
        </authorList>
    </citation>
    <scope>NUCLEOTIDE SEQUENCE</scope>
    <source>
        <strain evidence="2">NBRC 100468</strain>
    </source>
</reference>
<feature type="region of interest" description="Disordered" evidence="1">
    <location>
        <begin position="584"/>
        <end position="639"/>
    </location>
</feature>
<feature type="compositionally biased region" description="Polar residues" evidence="1">
    <location>
        <begin position="460"/>
        <end position="471"/>
    </location>
</feature>
<feature type="compositionally biased region" description="Basic and acidic residues" evidence="1">
    <location>
        <begin position="542"/>
        <end position="556"/>
    </location>
</feature>
<feature type="region of interest" description="Disordered" evidence="1">
    <location>
        <begin position="505"/>
        <end position="572"/>
    </location>
</feature>
<name>A0A9W8A1Q4_9FUNG</name>
<feature type="region of interest" description="Disordered" evidence="1">
    <location>
        <begin position="238"/>
        <end position="405"/>
    </location>
</feature>
<organism evidence="2 3">
    <name type="scientific">Mycoemilia scoparia</name>
    <dbReference type="NCBI Taxonomy" id="417184"/>
    <lineage>
        <taxon>Eukaryota</taxon>
        <taxon>Fungi</taxon>
        <taxon>Fungi incertae sedis</taxon>
        <taxon>Zoopagomycota</taxon>
        <taxon>Kickxellomycotina</taxon>
        <taxon>Kickxellomycetes</taxon>
        <taxon>Kickxellales</taxon>
        <taxon>Kickxellaceae</taxon>
        <taxon>Mycoemilia</taxon>
    </lineage>
</organism>
<feature type="compositionally biased region" description="Basic and acidic residues" evidence="1">
    <location>
        <begin position="342"/>
        <end position="360"/>
    </location>
</feature>